<evidence type="ECO:0000313" key="2">
    <source>
        <dbReference type="EMBL" id="MBO4207858.1"/>
    </source>
</evidence>
<dbReference type="Proteomes" id="UP000823521">
    <property type="component" value="Unassembled WGS sequence"/>
</dbReference>
<dbReference type="PANTHER" id="PTHR33823:SF4">
    <property type="entry name" value="GENERAL STRESS PROTEIN 16O"/>
    <property type="match status" value="1"/>
</dbReference>
<accession>A0ABS3VU20</accession>
<dbReference type="Gene3D" id="1.20.120.910">
    <property type="entry name" value="DksA, coiled-coil domain"/>
    <property type="match status" value="1"/>
</dbReference>
<dbReference type="PROSITE" id="PS51128">
    <property type="entry name" value="ZF_DKSA_2"/>
    <property type="match status" value="1"/>
</dbReference>
<evidence type="ECO:0000256" key="1">
    <source>
        <dbReference type="PROSITE-ProRule" id="PRU00510"/>
    </source>
</evidence>
<name>A0ABS3VU20_MICEH</name>
<gene>
    <name evidence="2" type="ORF">GSF22_17865</name>
</gene>
<protein>
    <submittedName>
        <fullName evidence="2">TraR/DksA family transcriptional regulator</fullName>
    </submittedName>
</protein>
<organism evidence="2 3">
    <name type="scientific">Micromonospora echinofusca</name>
    <dbReference type="NCBI Taxonomy" id="47858"/>
    <lineage>
        <taxon>Bacteria</taxon>
        <taxon>Bacillati</taxon>
        <taxon>Actinomycetota</taxon>
        <taxon>Actinomycetes</taxon>
        <taxon>Micromonosporales</taxon>
        <taxon>Micromonosporaceae</taxon>
        <taxon>Micromonospora</taxon>
    </lineage>
</organism>
<feature type="zinc finger region" description="dksA C4-type" evidence="1">
    <location>
        <begin position="79"/>
        <end position="103"/>
    </location>
</feature>
<dbReference type="EMBL" id="WVUH01000150">
    <property type="protein sequence ID" value="MBO4207858.1"/>
    <property type="molecule type" value="Genomic_DNA"/>
</dbReference>
<evidence type="ECO:0000313" key="3">
    <source>
        <dbReference type="Proteomes" id="UP000823521"/>
    </source>
</evidence>
<keyword evidence="3" id="KW-1185">Reference proteome</keyword>
<sequence length="120" mass="13571">MRTHPVSRQDELDVLRMVLEEQYERHRTQLALLARQADRSGRTTVGAESSATVTAVSRRALGDLSRALHHLEQGRYGRCQRCRTDIAIEYLAHRPVARYCPRCEVAPPPGSDRHRTAGTP</sequence>
<dbReference type="PANTHER" id="PTHR33823">
    <property type="entry name" value="RNA POLYMERASE-BINDING TRANSCRIPTION FACTOR DKSA-RELATED"/>
    <property type="match status" value="1"/>
</dbReference>
<dbReference type="RefSeq" id="WP_208814770.1">
    <property type="nucleotide sequence ID" value="NZ_WVUH01000150.1"/>
</dbReference>
<comment type="caution">
    <text evidence="2">The sequence shown here is derived from an EMBL/GenBank/DDBJ whole genome shotgun (WGS) entry which is preliminary data.</text>
</comment>
<proteinExistence type="predicted"/>
<reference evidence="2 3" key="1">
    <citation type="submission" date="2019-12" db="EMBL/GenBank/DDBJ databases">
        <title>Whole genome sequencing of endophytic Actinobacterium Micromonospora sp. MPMI6T.</title>
        <authorList>
            <person name="Evv R."/>
            <person name="Podile A.R."/>
        </authorList>
    </citation>
    <scope>NUCLEOTIDE SEQUENCE [LARGE SCALE GENOMIC DNA]</scope>
    <source>
        <strain evidence="2 3">MPMI6</strain>
    </source>
</reference>